<dbReference type="EMBL" id="BMMU01000035">
    <property type="protein sequence ID" value="GGJ63058.1"/>
    <property type="molecule type" value="Genomic_DNA"/>
</dbReference>
<comment type="caution">
    <text evidence="2">The sequence shown here is derived from an EMBL/GenBank/DDBJ whole genome shotgun (WGS) entry which is preliminary data.</text>
</comment>
<protein>
    <submittedName>
        <fullName evidence="2">Uncharacterized protein</fullName>
    </submittedName>
</protein>
<keyword evidence="3" id="KW-1185">Reference proteome</keyword>
<dbReference type="Proteomes" id="UP000625682">
    <property type="component" value="Unassembled WGS sequence"/>
</dbReference>
<proteinExistence type="predicted"/>
<sequence>MPRTRRNIQEVHTVSPGHAYVSSSPNSRTMPARRAALGPASPDLIRRATLSFTEAKPVSIGFDPVREVDFSRPAALYWGSPRWSGSRPGAPSGGSA</sequence>
<evidence type="ECO:0000313" key="3">
    <source>
        <dbReference type="Proteomes" id="UP000625682"/>
    </source>
</evidence>
<name>A0A917P5U4_9ACTN</name>
<accession>A0A917P5U4</accession>
<reference evidence="2" key="2">
    <citation type="submission" date="2020-09" db="EMBL/GenBank/DDBJ databases">
        <authorList>
            <person name="Sun Q."/>
            <person name="Zhou Y."/>
        </authorList>
    </citation>
    <scope>NUCLEOTIDE SEQUENCE</scope>
    <source>
        <strain evidence="2">CGMCC 4.7272</strain>
    </source>
</reference>
<dbReference type="AlphaFoldDB" id="A0A917P5U4"/>
<reference evidence="2" key="1">
    <citation type="journal article" date="2014" name="Int. J. Syst. Evol. Microbiol.">
        <title>Complete genome sequence of Corynebacterium casei LMG S-19264T (=DSM 44701T), isolated from a smear-ripened cheese.</title>
        <authorList>
            <consortium name="US DOE Joint Genome Institute (JGI-PGF)"/>
            <person name="Walter F."/>
            <person name="Albersmeier A."/>
            <person name="Kalinowski J."/>
            <person name="Ruckert C."/>
        </authorList>
    </citation>
    <scope>NUCLEOTIDE SEQUENCE</scope>
    <source>
        <strain evidence="2">CGMCC 4.7272</strain>
    </source>
</reference>
<evidence type="ECO:0000256" key="1">
    <source>
        <dbReference type="SAM" id="MobiDB-lite"/>
    </source>
</evidence>
<gene>
    <name evidence="2" type="ORF">GCM10012282_70380</name>
</gene>
<feature type="region of interest" description="Disordered" evidence="1">
    <location>
        <begin position="17"/>
        <end position="37"/>
    </location>
</feature>
<evidence type="ECO:0000313" key="2">
    <source>
        <dbReference type="EMBL" id="GGJ63058.1"/>
    </source>
</evidence>
<organism evidence="2 3">
    <name type="scientific">Streptomyces lacrimifluminis</name>
    <dbReference type="NCBI Taxonomy" id="1500077"/>
    <lineage>
        <taxon>Bacteria</taxon>
        <taxon>Bacillati</taxon>
        <taxon>Actinomycetota</taxon>
        <taxon>Actinomycetes</taxon>
        <taxon>Kitasatosporales</taxon>
        <taxon>Streptomycetaceae</taxon>
        <taxon>Streptomyces</taxon>
    </lineage>
</organism>